<sequence>MFISPDKPRLDVVSLRDNVFTFAAADFAPWLLQLNQINTALFLHQQRLHDMSLNQLSPKTGWAQTGPKPGVPQHDLPAYGSAYFAETLNTGESMSLTTGAGHSLTGNRTSRSTILSVSRYPTCTEPRNVSHLSHASVTSASELLDSSYWQMVPHGASTLPPFAHGGDPMWDHPHSCMNSSSFGYGHYNLDVASAFSQTAFRPAEALHTLSLPPMLDSLSSTNSKLYAPSGMLEAMMLDDDPDHSLWHGLPGPHYGYQSPQCTKTEPESINEKTVSPKLLKIRQTPTPASSCESLHTNFLSDAHLHEPPDVIDPMPSVEPPLPPITPKPRKQLPDGSQRRLRFADDVHRRHSPVHSDSASPVPQRVTRRLRPKTKQMGTEGFSPPPTLGELQLARFPDRTSQDDFLVKHKQRGLTYKEIRRLGGFVEAESTLRGRYRTLTKSREARVRKPEWSEKDLRLLEAAVRALSHTADPISAKVPWKKVADHILLHGGSYHFGNSTCRKRWDELVREQAMQGRGVRGPFFFGDEEGY</sequence>
<dbReference type="InterPro" id="IPR001005">
    <property type="entry name" value="SANT/Myb"/>
</dbReference>
<organism evidence="3 4">
    <name type="scientific">Chaetomium fimeti</name>
    <dbReference type="NCBI Taxonomy" id="1854472"/>
    <lineage>
        <taxon>Eukaryota</taxon>
        <taxon>Fungi</taxon>
        <taxon>Dikarya</taxon>
        <taxon>Ascomycota</taxon>
        <taxon>Pezizomycotina</taxon>
        <taxon>Sordariomycetes</taxon>
        <taxon>Sordariomycetidae</taxon>
        <taxon>Sordariales</taxon>
        <taxon>Chaetomiaceae</taxon>
        <taxon>Chaetomium</taxon>
    </lineage>
</organism>
<feature type="region of interest" description="Disordered" evidence="1">
    <location>
        <begin position="315"/>
        <end position="337"/>
    </location>
</feature>
<dbReference type="PROSITE" id="PS50090">
    <property type="entry name" value="MYB_LIKE"/>
    <property type="match status" value="1"/>
</dbReference>
<evidence type="ECO:0000259" key="2">
    <source>
        <dbReference type="PROSITE" id="PS50090"/>
    </source>
</evidence>
<dbReference type="RefSeq" id="XP_062658873.1">
    <property type="nucleotide sequence ID" value="XM_062801661.1"/>
</dbReference>
<reference evidence="3" key="1">
    <citation type="journal article" date="2023" name="Mol. Phylogenet. Evol.">
        <title>Genome-scale phylogeny and comparative genomics of the fungal order Sordariales.</title>
        <authorList>
            <person name="Hensen N."/>
            <person name="Bonometti L."/>
            <person name="Westerberg I."/>
            <person name="Brannstrom I.O."/>
            <person name="Guillou S."/>
            <person name="Cros-Aarteil S."/>
            <person name="Calhoun S."/>
            <person name="Haridas S."/>
            <person name="Kuo A."/>
            <person name="Mondo S."/>
            <person name="Pangilinan J."/>
            <person name="Riley R."/>
            <person name="LaButti K."/>
            <person name="Andreopoulos B."/>
            <person name="Lipzen A."/>
            <person name="Chen C."/>
            <person name="Yan M."/>
            <person name="Daum C."/>
            <person name="Ng V."/>
            <person name="Clum A."/>
            <person name="Steindorff A."/>
            <person name="Ohm R.A."/>
            <person name="Martin F."/>
            <person name="Silar P."/>
            <person name="Natvig D.O."/>
            <person name="Lalanne C."/>
            <person name="Gautier V."/>
            <person name="Ament-Velasquez S.L."/>
            <person name="Kruys A."/>
            <person name="Hutchinson M.I."/>
            <person name="Powell A.J."/>
            <person name="Barry K."/>
            <person name="Miller A.N."/>
            <person name="Grigoriev I.V."/>
            <person name="Debuchy R."/>
            <person name="Gladieux P."/>
            <person name="Hiltunen Thoren M."/>
            <person name="Johannesson H."/>
        </authorList>
    </citation>
    <scope>NUCLEOTIDE SEQUENCE</scope>
    <source>
        <strain evidence="3">CBS 168.71</strain>
    </source>
</reference>
<evidence type="ECO:0000256" key="1">
    <source>
        <dbReference type="SAM" id="MobiDB-lite"/>
    </source>
</evidence>
<dbReference type="Proteomes" id="UP001278766">
    <property type="component" value="Unassembled WGS sequence"/>
</dbReference>
<dbReference type="EMBL" id="JAUEPN010000004">
    <property type="protein sequence ID" value="KAK3295359.1"/>
    <property type="molecule type" value="Genomic_DNA"/>
</dbReference>
<feature type="compositionally biased region" description="Pro residues" evidence="1">
    <location>
        <begin position="316"/>
        <end position="326"/>
    </location>
</feature>
<gene>
    <name evidence="3" type="ORF">B0H64DRAFT_358893</name>
</gene>
<name>A0AAE0HF13_9PEZI</name>
<dbReference type="AlphaFoldDB" id="A0AAE0HF13"/>
<comment type="caution">
    <text evidence="3">The sequence shown here is derived from an EMBL/GenBank/DDBJ whole genome shotgun (WGS) entry which is preliminary data.</text>
</comment>
<evidence type="ECO:0000313" key="4">
    <source>
        <dbReference type="Proteomes" id="UP001278766"/>
    </source>
</evidence>
<accession>A0AAE0HF13</accession>
<reference evidence="3" key="2">
    <citation type="submission" date="2023-06" db="EMBL/GenBank/DDBJ databases">
        <authorList>
            <consortium name="Lawrence Berkeley National Laboratory"/>
            <person name="Haridas S."/>
            <person name="Hensen N."/>
            <person name="Bonometti L."/>
            <person name="Westerberg I."/>
            <person name="Brannstrom I.O."/>
            <person name="Guillou S."/>
            <person name="Cros-Aarteil S."/>
            <person name="Calhoun S."/>
            <person name="Kuo A."/>
            <person name="Mondo S."/>
            <person name="Pangilinan J."/>
            <person name="Riley R."/>
            <person name="Labutti K."/>
            <person name="Andreopoulos B."/>
            <person name="Lipzen A."/>
            <person name="Chen C."/>
            <person name="Yanf M."/>
            <person name="Daum C."/>
            <person name="Ng V."/>
            <person name="Clum A."/>
            <person name="Steindorff A."/>
            <person name="Ohm R."/>
            <person name="Martin F."/>
            <person name="Silar P."/>
            <person name="Natvig D."/>
            <person name="Lalanne C."/>
            <person name="Gautier V."/>
            <person name="Ament-Velasquez S.L."/>
            <person name="Kruys A."/>
            <person name="Hutchinson M.I."/>
            <person name="Powell A.J."/>
            <person name="Barry K."/>
            <person name="Miller A.N."/>
            <person name="Grigoriev I.V."/>
            <person name="Debuchy R."/>
            <person name="Gladieux P."/>
            <person name="Thoren M.H."/>
            <person name="Johannesson H."/>
        </authorList>
    </citation>
    <scope>NUCLEOTIDE SEQUENCE</scope>
    <source>
        <strain evidence="3">CBS 168.71</strain>
    </source>
</reference>
<protein>
    <recommendedName>
        <fullName evidence="2">Myb-like domain-containing protein</fullName>
    </recommendedName>
</protein>
<feature type="domain" description="Myb-like" evidence="2">
    <location>
        <begin position="443"/>
        <end position="508"/>
    </location>
</feature>
<proteinExistence type="predicted"/>
<keyword evidence="4" id="KW-1185">Reference proteome</keyword>
<dbReference type="GeneID" id="87838609"/>
<evidence type="ECO:0000313" key="3">
    <source>
        <dbReference type="EMBL" id="KAK3295359.1"/>
    </source>
</evidence>